<proteinExistence type="predicted"/>
<gene>
    <name evidence="2" type="ORF">AfA33H4.105</name>
</gene>
<feature type="region of interest" description="Disordered" evidence="1">
    <location>
        <begin position="45"/>
        <end position="65"/>
    </location>
</feature>
<dbReference type="EMBL" id="BX649607">
    <property type="protein sequence ID" value="CAF32130.1"/>
    <property type="molecule type" value="Genomic_DNA"/>
</dbReference>
<reference evidence="2" key="1">
    <citation type="journal article" date="2004" name="Fungal Genet. Biol.">
        <title>Insight into the genome of Aspergillus fumigatus: analysis of a 922 kb region encompassing the nitrate assimilation gene cluster.</title>
        <authorList>
            <person name="Pain A."/>
            <person name="Woodward J."/>
            <person name="Quail M.A."/>
            <person name="Anderson M.J."/>
            <person name="Clark R."/>
            <person name="Collins M."/>
            <person name="Fosker N."/>
            <person name="Fraser A."/>
            <person name="Harris D."/>
            <person name="Larke N."/>
            <person name="Murphy L."/>
            <person name="Humphray S."/>
            <person name="O'Neil S."/>
            <person name="Pertea M."/>
            <person name="Price C."/>
            <person name="Rabbinowitsch E."/>
            <person name="Rajandream M-A."/>
            <person name="Salzberg S."/>
            <person name="Saunders D."/>
            <person name="Seegar K."/>
            <person name="Sharp S."/>
            <person name="Warren T."/>
            <person name="Denning D.W."/>
            <person name="Barrell B."/>
            <person name="Hall N."/>
        </authorList>
    </citation>
    <scope>NUCLEOTIDE SEQUENCE</scope>
</reference>
<name>Q6MY73_ASPFM</name>
<evidence type="ECO:0000256" key="1">
    <source>
        <dbReference type="SAM" id="MobiDB-lite"/>
    </source>
</evidence>
<protein>
    <submittedName>
        <fullName evidence="2">Uncharacterized protein</fullName>
    </submittedName>
</protein>
<accession>Q6MY73</accession>
<evidence type="ECO:0000313" key="2">
    <source>
        <dbReference type="EMBL" id="CAF32130.1"/>
    </source>
</evidence>
<dbReference type="AlphaFoldDB" id="Q6MY73"/>
<sequence length="102" mass="11739">MLLQNLHHIPFIRPRRTRHRLLHYDIIIIRMPSAPPLLLHHLNPSSPAASAVRPPHPSPQRALRRRRHRHGADFYVVGAWFVVEPEAEVGEVEEEDEACDAA</sequence>
<organism evidence="2">
    <name type="scientific">Aspergillus fumigatus</name>
    <name type="common">Neosartorya fumigata</name>
    <dbReference type="NCBI Taxonomy" id="746128"/>
    <lineage>
        <taxon>Eukaryota</taxon>
        <taxon>Fungi</taxon>
        <taxon>Dikarya</taxon>
        <taxon>Ascomycota</taxon>
        <taxon>Pezizomycotina</taxon>
        <taxon>Eurotiomycetes</taxon>
        <taxon>Eurotiomycetidae</taxon>
        <taxon>Eurotiales</taxon>
        <taxon>Aspergillaceae</taxon>
        <taxon>Aspergillus</taxon>
        <taxon>Aspergillus subgen. Fumigati</taxon>
    </lineage>
</organism>